<feature type="domain" description="Fibronectin type-III" evidence="3">
    <location>
        <begin position="951"/>
        <end position="1036"/>
    </location>
</feature>
<feature type="domain" description="Fibronectin type-III" evidence="3">
    <location>
        <begin position="1123"/>
        <end position="1208"/>
    </location>
</feature>
<feature type="domain" description="Fibronectin type-III" evidence="3">
    <location>
        <begin position="22"/>
        <end position="108"/>
    </location>
</feature>
<dbReference type="PANTHER" id="PTHR46957">
    <property type="entry name" value="CYTOKINE RECEPTOR"/>
    <property type="match status" value="1"/>
</dbReference>
<evidence type="ECO:0000256" key="2">
    <source>
        <dbReference type="SAM" id="SignalP"/>
    </source>
</evidence>
<accession>A0A8C4XEU4</accession>
<feature type="domain" description="Fibronectin type-III" evidence="3">
    <location>
        <begin position="1209"/>
        <end position="1294"/>
    </location>
</feature>
<dbReference type="GO" id="GO:0043235">
    <property type="term" value="C:receptor complex"/>
    <property type="evidence" value="ECO:0007669"/>
    <property type="project" value="TreeGrafter"/>
</dbReference>
<dbReference type="Ensembl" id="ENSECRT00000027298.1">
    <property type="protein sequence ID" value="ENSECRP00000026741.1"/>
    <property type="gene ID" value="ENSECRG00000018061.1"/>
</dbReference>
<feature type="region of interest" description="Disordered" evidence="1">
    <location>
        <begin position="759"/>
        <end position="780"/>
    </location>
</feature>
<feature type="signal peptide" evidence="2">
    <location>
        <begin position="1"/>
        <end position="18"/>
    </location>
</feature>
<dbReference type="InterPro" id="IPR050713">
    <property type="entry name" value="RTP_Phos/Ushers"/>
</dbReference>
<dbReference type="Gene3D" id="2.60.40.10">
    <property type="entry name" value="Immunoglobulins"/>
    <property type="match status" value="10"/>
</dbReference>
<organism evidence="4 5">
    <name type="scientific">Erpetoichthys calabaricus</name>
    <name type="common">Rope fish</name>
    <name type="synonym">Calamoichthys calabaricus</name>
    <dbReference type="NCBI Taxonomy" id="27687"/>
    <lineage>
        <taxon>Eukaryota</taxon>
        <taxon>Metazoa</taxon>
        <taxon>Chordata</taxon>
        <taxon>Craniata</taxon>
        <taxon>Vertebrata</taxon>
        <taxon>Euteleostomi</taxon>
        <taxon>Actinopterygii</taxon>
        <taxon>Polypteriformes</taxon>
        <taxon>Polypteridae</taxon>
        <taxon>Erpetoichthys</taxon>
    </lineage>
</organism>
<evidence type="ECO:0000256" key="1">
    <source>
        <dbReference type="SAM" id="MobiDB-lite"/>
    </source>
</evidence>
<feature type="region of interest" description="Disordered" evidence="1">
    <location>
        <begin position="704"/>
        <end position="737"/>
    </location>
</feature>
<proteinExistence type="predicted"/>
<feature type="domain" description="Fibronectin type-III" evidence="3">
    <location>
        <begin position="1295"/>
        <end position="1380"/>
    </location>
</feature>
<reference evidence="4" key="1">
    <citation type="submission" date="2025-08" db="UniProtKB">
        <authorList>
            <consortium name="Ensembl"/>
        </authorList>
    </citation>
    <scope>IDENTIFICATION</scope>
</reference>
<feature type="domain" description="Fibronectin type-III" evidence="3">
    <location>
        <begin position="1553"/>
        <end position="1638"/>
    </location>
</feature>
<dbReference type="PROSITE" id="PS50853">
    <property type="entry name" value="FN3"/>
    <property type="match status" value="10"/>
</dbReference>
<dbReference type="CDD" id="cd00063">
    <property type="entry name" value="FN3"/>
    <property type="match status" value="10"/>
</dbReference>
<evidence type="ECO:0000259" key="3">
    <source>
        <dbReference type="PROSITE" id="PS50853"/>
    </source>
</evidence>
<feature type="domain" description="Fibronectin type-III" evidence="3">
    <location>
        <begin position="1639"/>
        <end position="1695"/>
    </location>
</feature>
<keyword evidence="5" id="KW-1185">Reference proteome</keyword>
<dbReference type="InterPro" id="IPR013783">
    <property type="entry name" value="Ig-like_fold"/>
</dbReference>
<dbReference type="InterPro" id="IPR003961">
    <property type="entry name" value="FN3_dom"/>
</dbReference>
<feature type="domain" description="Fibronectin type-III" evidence="3">
    <location>
        <begin position="1037"/>
        <end position="1122"/>
    </location>
</feature>
<dbReference type="SUPFAM" id="SSF49265">
    <property type="entry name" value="Fibronectin type III"/>
    <property type="match status" value="7"/>
</dbReference>
<feature type="domain" description="Fibronectin type-III" evidence="3">
    <location>
        <begin position="1381"/>
        <end position="1466"/>
    </location>
</feature>
<dbReference type="PANTHER" id="PTHR46957:SF5">
    <property type="entry name" value="PROTEIN-TYROSINE-PHOSPHATASE"/>
    <property type="match status" value="1"/>
</dbReference>
<protein>
    <submittedName>
        <fullName evidence="4">Mucin-3A-like</fullName>
    </submittedName>
</protein>
<feature type="region of interest" description="Disordered" evidence="1">
    <location>
        <begin position="320"/>
        <end position="400"/>
    </location>
</feature>
<evidence type="ECO:0000313" key="5">
    <source>
        <dbReference type="Proteomes" id="UP000694620"/>
    </source>
</evidence>
<dbReference type="SMART" id="SM00060">
    <property type="entry name" value="FN3"/>
    <property type="match status" value="10"/>
</dbReference>
<feature type="region of interest" description="Disordered" evidence="1">
    <location>
        <begin position="608"/>
        <end position="688"/>
    </location>
</feature>
<feature type="region of interest" description="Disordered" evidence="1">
    <location>
        <begin position="512"/>
        <end position="591"/>
    </location>
</feature>
<dbReference type="Proteomes" id="UP000694620">
    <property type="component" value="Unassembled WGS sequence"/>
</dbReference>
<feature type="region of interest" description="Disordered" evidence="1">
    <location>
        <begin position="803"/>
        <end position="840"/>
    </location>
</feature>
<sequence>MVWITGVLLFLFYQESGADPGTIGNLTVTYINTNSVGLIWTTQSSNAVGYKVKGLGPTNTTMIVNSESALVTGLIPGSKYTMEVILLTGDNMTEGPAVTTIVFTKPEAVGELSVDNITTSSIGLSWYPPTGNAIGYIIETVQTYATLICNPLDISSTTNLPTTLETTTTPTVPSISTFSTSATSTPVLTTVLSSPTVSTSISSANTAFTTTTISPTTETTVTSPPVTTISQSTTTISPTTETTITPSTLTSNTSLSTTSTPTTLFTTTVTSPPVTTISQSTTTISPTSETTITPSTLTSNTSLSTTSTSTTLFTTTVTSPPVTTISQTTSTISPTTETTSSTSALTSNTSPSTTSTPTTLFTTTVTSPPVTTISQSTTTISPTSETTITPSTLTSNTSLSTTSTSTTLFTTTVTSPPVTTISQTTSTISPTTETTSSTSALSSNTSPSTTSTPTTLFTTTVTSPPVTTISQSTTTISPTSETTITPSTLTSNTSLSTTSTSTTLFTTTVTSPPVTTISQSTTTISPTSETTSSTSALTSNTSPSTTTTPTTLFTTTVTSPPVTTISQSTTTISPTSETTITPSTLTSNTSLSTASTSTTLFTTTVTSPPVTTISQTTSTISPTTETTSSTSALTSNTSPSTTSTPTTLFTTTVTSPPVTTISQSTTTISPTSETTITPSTLTSNTSLSTTSTSTTLFTTTVTSPPVTTISQTTSTISPTTETTSSTSALTSNTSLSTTSTPTTLFTTTVTSSPVTTISQSTTTISPTSETTITPSTLTSNTSLSTTSISTTLFTTTVTSPPVTTISQSTTTISPTSETTSSTSALTSNTSPSTTTTPTTLFTTTVPSTPATSISPSTSTLFFETSSTLSTSTLTSGCLTTIGTKITTIVYVSTSTTTVSQGDTTSTSLKVSAVINGLSPGENYTIQVTALAEDNITKGASVNISAFTKPGTVTNVTIHNIMTNSISLSWTPPVGNPASYIVEVAGTTASNVTAYSASANVTGLTPGSIYTLQVVALAQDNLTEGDAVAITAVTKPGVVYNLTISNISSSSLFLSWTPPNGNVGRYTVEVSGSTVMNVTTTSAFANLTGLIPDSIYTLQVVALAVDNMTEGDAVAITGITKPDVVYNLTISNISTSSLFLSWTPPNGNVGSYRVDVSGSTVMNVTTTSAFANLTGLIPGSMYTLQVVALAVDNMTEGDAVAITGITKPGVVYNLTISNISTSSLFLSWTPPNGNVGSYRVDVSGSTVMNVTTTSAFANLTGLIPGSMYTLQVVALAVDNMTEGDAVAITGITKPGVVYNLTISNISTSSLFLSWTPPNGNVGSYRVDVSGSTVMNVTTTSAFANLTGLIPGSMYTLQVVALAVDNMTEGDAVAITGITKPGVVYNLTISNISTSSLFLSWTPPNGNVGSYRVDVSGSTVMNVTTTSAFANLTGLIPGSMYTLQVVALAVDNMTEGDAVAITGITKPGVVYNLTISNISTSSLFLSWTPPNGNVGSYRVDVSGSTVMNVTTTSAFANLTGLIPGSMYTLQVVALAVDNMTEGDAVAITGITKPDVVYNLTISNISTSSLFLSWTPPNGNVGSYRVDVSGSTVMNVTTTSAFANLTGLIPGSMYTLQVVALAVDNMTEGDAVAITGITKPGVVYNLTISNISTSSLFLSWTPPNGNVGSYRVDVSGSTVMNVTTTSAFANLTGLIPGS</sequence>
<name>A0A8C4XEU4_ERPCA</name>
<dbReference type="GeneTree" id="ENSGT00940000156870"/>
<reference evidence="4" key="2">
    <citation type="submission" date="2025-09" db="UniProtKB">
        <authorList>
            <consortium name="Ensembl"/>
        </authorList>
    </citation>
    <scope>IDENTIFICATION</scope>
</reference>
<feature type="region of interest" description="Disordered" evidence="1">
    <location>
        <begin position="215"/>
        <end position="304"/>
    </location>
</feature>
<evidence type="ECO:0000313" key="4">
    <source>
        <dbReference type="Ensembl" id="ENSECRP00000026741.1"/>
    </source>
</evidence>
<feature type="domain" description="Fibronectin type-III" evidence="3">
    <location>
        <begin position="1467"/>
        <end position="1552"/>
    </location>
</feature>
<dbReference type="Pfam" id="PF00041">
    <property type="entry name" value="fn3"/>
    <property type="match status" value="10"/>
</dbReference>
<feature type="region of interest" description="Disordered" evidence="1">
    <location>
        <begin position="416"/>
        <end position="496"/>
    </location>
</feature>
<feature type="chain" id="PRO_5034795442" evidence="2">
    <location>
        <begin position="19"/>
        <end position="1695"/>
    </location>
</feature>
<dbReference type="InterPro" id="IPR036116">
    <property type="entry name" value="FN3_sf"/>
</dbReference>
<keyword evidence="2" id="KW-0732">Signal</keyword>